<feature type="compositionally biased region" description="Acidic residues" evidence="1">
    <location>
        <begin position="244"/>
        <end position="274"/>
    </location>
</feature>
<feature type="region of interest" description="Disordered" evidence="1">
    <location>
        <begin position="220"/>
        <end position="289"/>
    </location>
</feature>
<feature type="compositionally biased region" description="Basic and acidic residues" evidence="1">
    <location>
        <begin position="126"/>
        <end position="148"/>
    </location>
</feature>
<reference evidence="2 3" key="1">
    <citation type="submission" date="2019-09" db="EMBL/GenBank/DDBJ databases">
        <title>The hologenome of the rock-dwelling lichen Lasallia pustulata.</title>
        <authorList>
            <person name="Greshake Tzovaras B."/>
            <person name="Segers F."/>
            <person name="Bicker A."/>
            <person name="Dal Grande F."/>
            <person name="Otte J."/>
            <person name="Hankeln T."/>
            <person name="Schmitt I."/>
            <person name="Ebersberger I."/>
        </authorList>
    </citation>
    <scope>NUCLEOTIDE SEQUENCE [LARGE SCALE GENOMIC DNA]</scope>
    <source>
        <strain evidence="2">A1-1</strain>
    </source>
</reference>
<dbReference type="EMBL" id="VXIT01000014">
    <property type="protein sequence ID" value="KAA6408116.1"/>
    <property type="molecule type" value="Genomic_DNA"/>
</dbReference>
<feature type="region of interest" description="Disordered" evidence="1">
    <location>
        <begin position="126"/>
        <end position="149"/>
    </location>
</feature>
<evidence type="ECO:0000256" key="1">
    <source>
        <dbReference type="SAM" id="MobiDB-lite"/>
    </source>
</evidence>
<dbReference type="AlphaFoldDB" id="A0A5M8PGX0"/>
<evidence type="ECO:0000313" key="2">
    <source>
        <dbReference type="EMBL" id="KAA6408116.1"/>
    </source>
</evidence>
<dbReference type="OrthoDB" id="4630416at2759"/>
<dbReference type="Proteomes" id="UP000324767">
    <property type="component" value="Unassembled WGS sequence"/>
</dbReference>
<feature type="compositionally biased region" description="Basic and acidic residues" evidence="1">
    <location>
        <begin position="357"/>
        <end position="369"/>
    </location>
</feature>
<accession>A0A5M8PGX0</accession>
<feature type="region of interest" description="Disordered" evidence="1">
    <location>
        <begin position="351"/>
        <end position="380"/>
    </location>
</feature>
<sequence length="380" mass="42817">MIPEPVKIEKEQNKEFRQKNSAARDEQWSGFQTDEQRADADWQRFLREKFPKAKGRQSSGADGVLKTHNRLELHLAAEPLGLYTGSADAPLTTDGRPADPDRWMVIGRDRSSVQEKIREISREALRGRQRAQDAKDKKTRKLHEDVKKKAAKAGPANVWNVTGSWSIKCPYLEENWGHGTDECTLDIYAEERKGGRQMWADFDFIIITGVFRFEKLNSTPSKPAALTSTPARASRKRAFAALPDSDDEEGEDDDNDDDDDEDDEDDDNDDDDDGPTPQAFFLGPNDHPSSRHAAWNFRWRGEETGEGEIQLNSDEKLCAVTFHGPSGTMLKGVFESDFTGKIPFTGVRVGDAVSRGGDPDGKWRKRGEEAYESARVGRWR</sequence>
<gene>
    <name evidence="2" type="ORF">FRX48_07857</name>
</gene>
<feature type="region of interest" description="Disordered" evidence="1">
    <location>
        <begin position="1"/>
        <end position="36"/>
    </location>
</feature>
<evidence type="ECO:0000313" key="3">
    <source>
        <dbReference type="Proteomes" id="UP000324767"/>
    </source>
</evidence>
<feature type="compositionally biased region" description="Polar residues" evidence="1">
    <location>
        <begin position="220"/>
        <end position="231"/>
    </location>
</feature>
<proteinExistence type="predicted"/>
<feature type="compositionally biased region" description="Basic and acidic residues" evidence="1">
    <location>
        <begin position="1"/>
        <end position="27"/>
    </location>
</feature>
<organism evidence="2 3">
    <name type="scientific">Lasallia pustulata</name>
    <dbReference type="NCBI Taxonomy" id="136370"/>
    <lineage>
        <taxon>Eukaryota</taxon>
        <taxon>Fungi</taxon>
        <taxon>Dikarya</taxon>
        <taxon>Ascomycota</taxon>
        <taxon>Pezizomycotina</taxon>
        <taxon>Lecanoromycetes</taxon>
        <taxon>OSLEUM clade</taxon>
        <taxon>Umbilicariomycetidae</taxon>
        <taxon>Umbilicariales</taxon>
        <taxon>Umbilicariaceae</taxon>
        <taxon>Lasallia</taxon>
    </lineage>
</organism>
<comment type="caution">
    <text evidence="2">The sequence shown here is derived from an EMBL/GenBank/DDBJ whole genome shotgun (WGS) entry which is preliminary data.</text>
</comment>
<protein>
    <submittedName>
        <fullName evidence="2">Uncharacterized protein</fullName>
    </submittedName>
</protein>
<name>A0A5M8PGX0_9LECA</name>